<keyword evidence="2" id="KW-1185">Reference proteome</keyword>
<accession>A0ABV8V4I3</accession>
<dbReference type="InterPro" id="IPR005262">
    <property type="entry name" value="MJ1255-like"/>
</dbReference>
<evidence type="ECO:0000313" key="1">
    <source>
        <dbReference type="EMBL" id="MFC4362663.1"/>
    </source>
</evidence>
<sequence>MKRVLFGVQATGNGHITRANVLVPKLRKIGFEVDVLLSGRERQKLFGLEAFGHYRTRRGFSFVLDDGRVNALRTLCQSDIGRFIRDVKDLDVHNYDLVLTDFEPVTAWAAKIQGKKCIGIGHQYAFNYPVPKQPFHYASKTIMKNFAPADVEIGLHWNAFGAPILPPIIEPGLGYCAPRWKSYLVYLPFDDVPRVTAFLRRYPNYHFIYYAPVSEVVDSENITIKPYSRTSFKQDLMSVEGVVCGAGFELPSEVLALGKKLLVQPLEGQFEQQCNAKALTLLASAHVMRRFDDRVMKRFLRAPAPAPIKYPDVAQALVEWLADGAREPVSGLSNRLWASTESQQSSAASRLGTAWAL</sequence>
<reference evidence="2" key="1">
    <citation type="journal article" date="2019" name="Int. J. Syst. Evol. Microbiol.">
        <title>The Global Catalogue of Microorganisms (GCM) 10K type strain sequencing project: providing services to taxonomists for standard genome sequencing and annotation.</title>
        <authorList>
            <consortium name="The Broad Institute Genomics Platform"/>
            <consortium name="The Broad Institute Genome Sequencing Center for Infectious Disease"/>
            <person name="Wu L."/>
            <person name="Ma J."/>
        </authorList>
    </citation>
    <scope>NUCLEOTIDE SEQUENCE [LARGE SCALE GENOMIC DNA]</scope>
    <source>
        <strain evidence="2">CECT 8570</strain>
    </source>
</reference>
<keyword evidence="1" id="KW-0808">Transferase</keyword>
<dbReference type="EC" id="2.4.-.-" evidence="1"/>
<proteinExistence type="predicted"/>
<gene>
    <name evidence="1" type="ORF">ACFOX3_10135</name>
</gene>
<dbReference type="Proteomes" id="UP001595840">
    <property type="component" value="Unassembled WGS sequence"/>
</dbReference>
<organism evidence="1 2">
    <name type="scientific">Simiduia curdlanivorans</name>
    <dbReference type="NCBI Taxonomy" id="1492769"/>
    <lineage>
        <taxon>Bacteria</taxon>
        <taxon>Pseudomonadati</taxon>
        <taxon>Pseudomonadota</taxon>
        <taxon>Gammaproteobacteria</taxon>
        <taxon>Cellvibrionales</taxon>
        <taxon>Cellvibrionaceae</taxon>
        <taxon>Simiduia</taxon>
    </lineage>
</organism>
<protein>
    <submittedName>
        <fullName evidence="1">MJ1255/VC2487 family glycosyltransferase</fullName>
        <ecNumber evidence="1">2.4.-.-</ecNumber>
    </submittedName>
</protein>
<dbReference type="GO" id="GO:0016757">
    <property type="term" value="F:glycosyltransferase activity"/>
    <property type="evidence" value="ECO:0007669"/>
    <property type="project" value="UniProtKB-KW"/>
</dbReference>
<dbReference type="EMBL" id="JBHSCX010000008">
    <property type="protein sequence ID" value="MFC4362663.1"/>
    <property type="molecule type" value="Genomic_DNA"/>
</dbReference>
<keyword evidence="1" id="KW-0328">Glycosyltransferase</keyword>
<dbReference type="NCBIfam" id="TIGR00661">
    <property type="entry name" value="MJ1255"/>
    <property type="match status" value="1"/>
</dbReference>
<name>A0ABV8V4I3_9GAMM</name>
<dbReference type="RefSeq" id="WP_290259285.1">
    <property type="nucleotide sequence ID" value="NZ_JAUFQG010000004.1"/>
</dbReference>
<evidence type="ECO:0000313" key="2">
    <source>
        <dbReference type="Proteomes" id="UP001595840"/>
    </source>
</evidence>
<dbReference type="Pfam" id="PF13528">
    <property type="entry name" value="Glyco_trans_1_3"/>
    <property type="match status" value="1"/>
</dbReference>
<comment type="caution">
    <text evidence="1">The sequence shown here is derived from an EMBL/GenBank/DDBJ whole genome shotgun (WGS) entry which is preliminary data.</text>
</comment>